<dbReference type="SUPFAM" id="SSF50891">
    <property type="entry name" value="Cyclophilin-like"/>
    <property type="match status" value="1"/>
</dbReference>
<gene>
    <name evidence="7" type="ORF">ELQ92_10445</name>
</gene>
<evidence type="ECO:0000256" key="2">
    <source>
        <dbReference type="ARBA" id="ARBA00023110"/>
    </source>
</evidence>
<evidence type="ECO:0000259" key="6">
    <source>
        <dbReference type="PROSITE" id="PS50072"/>
    </source>
</evidence>
<name>A0A444QBN7_9MICO</name>
<dbReference type="PROSITE" id="PS50072">
    <property type="entry name" value="CSA_PPIASE_2"/>
    <property type="match status" value="1"/>
</dbReference>
<dbReference type="Proteomes" id="UP000288603">
    <property type="component" value="Unassembled WGS sequence"/>
</dbReference>
<evidence type="ECO:0000256" key="4">
    <source>
        <dbReference type="SAM" id="MobiDB-lite"/>
    </source>
</evidence>
<dbReference type="InterPro" id="IPR044665">
    <property type="entry name" value="E_coli_cyclophilin_A-like"/>
</dbReference>
<dbReference type="GO" id="GO:0003755">
    <property type="term" value="F:peptidyl-prolyl cis-trans isomerase activity"/>
    <property type="evidence" value="ECO:0007669"/>
    <property type="project" value="UniProtKB-KW"/>
</dbReference>
<evidence type="ECO:0000256" key="1">
    <source>
        <dbReference type="ARBA" id="ARBA00013194"/>
    </source>
</evidence>
<keyword evidence="8" id="KW-1185">Reference proteome</keyword>
<accession>A0A444QBN7</accession>
<dbReference type="RefSeq" id="WP_128498901.1">
    <property type="nucleotide sequence ID" value="NZ_RZNC01000003.1"/>
</dbReference>
<keyword evidence="3 7" id="KW-0413">Isomerase</keyword>
<keyword evidence="5" id="KW-0472">Membrane</keyword>
<feature type="domain" description="PPIase cyclophilin-type" evidence="6">
    <location>
        <begin position="112"/>
        <end position="263"/>
    </location>
</feature>
<feature type="region of interest" description="Disordered" evidence="4">
    <location>
        <begin position="243"/>
        <end position="264"/>
    </location>
</feature>
<evidence type="ECO:0000313" key="7">
    <source>
        <dbReference type="EMBL" id="RWZ61411.1"/>
    </source>
</evidence>
<sequence length="264" mass="27022">MAPSKNEERASREARQRLKAYKARQAVHEHRASRRVRDNWIAAILVVVVGAGVTLGQLAFLQVGPFQAAATATPSAGASGEAETPPAVELPSPDFAENRTWTGTMTINDVPLAISLDGAAAPQGVSAFVALTQASFYDGLTCHRLTTSDGFGVLQCGDPEGNGQGGPGFSYGPIENAPADDVYPAGTIAMARTSGDGESMGSQFFIVYEDTTIPSDEAGGYTVLGTVTDGLDGLVSGVVDAGTADGSTDGAPAVPTTITSVTVQ</sequence>
<evidence type="ECO:0000256" key="5">
    <source>
        <dbReference type="SAM" id="Phobius"/>
    </source>
</evidence>
<keyword evidence="5" id="KW-0812">Transmembrane</keyword>
<evidence type="ECO:0000256" key="3">
    <source>
        <dbReference type="ARBA" id="ARBA00023235"/>
    </source>
</evidence>
<feature type="region of interest" description="Disordered" evidence="4">
    <location>
        <begin position="74"/>
        <end position="93"/>
    </location>
</feature>
<dbReference type="EC" id="5.2.1.8" evidence="1"/>
<dbReference type="InterPro" id="IPR002130">
    <property type="entry name" value="Cyclophilin-type_PPIase_dom"/>
</dbReference>
<dbReference type="PANTHER" id="PTHR43246">
    <property type="entry name" value="PEPTIDYL-PROLYL CIS-TRANS ISOMERASE CYP38, CHLOROPLASTIC"/>
    <property type="match status" value="1"/>
</dbReference>
<dbReference type="AlphaFoldDB" id="A0A444QBN7"/>
<comment type="caution">
    <text evidence="7">The sequence shown here is derived from an EMBL/GenBank/DDBJ whole genome shotgun (WGS) entry which is preliminary data.</text>
</comment>
<reference evidence="7 8" key="1">
    <citation type="submission" date="2018-12" db="EMBL/GenBank/DDBJ databases">
        <authorList>
            <person name="Li F."/>
        </authorList>
    </citation>
    <scope>NUCLEOTIDE SEQUENCE [LARGE SCALE GENOMIC DNA]</scope>
    <source>
        <strain evidence="7 8">8H24J-4-2</strain>
    </source>
</reference>
<dbReference type="CDD" id="cd00317">
    <property type="entry name" value="cyclophilin"/>
    <property type="match status" value="1"/>
</dbReference>
<keyword evidence="2" id="KW-0697">Rotamase</keyword>
<protein>
    <recommendedName>
        <fullName evidence="1">peptidylprolyl isomerase</fullName>
        <ecNumber evidence="1">5.2.1.8</ecNumber>
    </recommendedName>
</protein>
<feature type="transmembrane region" description="Helical" evidence="5">
    <location>
        <begin position="40"/>
        <end position="61"/>
    </location>
</feature>
<evidence type="ECO:0000313" key="8">
    <source>
        <dbReference type="Proteomes" id="UP000288603"/>
    </source>
</evidence>
<dbReference type="InterPro" id="IPR029000">
    <property type="entry name" value="Cyclophilin-like_dom_sf"/>
</dbReference>
<feature type="compositionally biased region" description="Low complexity" evidence="4">
    <location>
        <begin position="74"/>
        <end position="83"/>
    </location>
</feature>
<proteinExistence type="predicted"/>
<organism evidence="7 8">
    <name type="scientific">Labedella populi</name>
    <dbReference type="NCBI Taxonomy" id="2498850"/>
    <lineage>
        <taxon>Bacteria</taxon>
        <taxon>Bacillati</taxon>
        <taxon>Actinomycetota</taxon>
        <taxon>Actinomycetes</taxon>
        <taxon>Micrococcales</taxon>
        <taxon>Microbacteriaceae</taxon>
        <taxon>Labedella</taxon>
    </lineage>
</organism>
<dbReference type="Pfam" id="PF00160">
    <property type="entry name" value="Pro_isomerase"/>
    <property type="match status" value="1"/>
</dbReference>
<keyword evidence="5" id="KW-1133">Transmembrane helix</keyword>
<dbReference type="Gene3D" id="2.40.100.10">
    <property type="entry name" value="Cyclophilin-like"/>
    <property type="match status" value="1"/>
</dbReference>
<dbReference type="OrthoDB" id="5507614at2"/>
<dbReference type="EMBL" id="RZNC01000003">
    <property type="protein sequence ID" value="RWZ61411.1"/>
    <property type="molecule type" value="Genomic_DNA"/>
</dbReference>